<dbReference type="Proteomes" id="UP000176682">
    <property type="component" value="Unassembled WGS sequence"/>
</dbReference>
<evidence type="ECO:0000313" key="1">
    <source>
        <dbReference type="EMBL" id="OGD79841.1"/>
    </source>
</evidence>
<gene>
    <name evidence="1" type="ORF">A2368_04660</name>
</gene>
<name>A0A1F5FJS1_9BACT</name>
<sequence>MNDVAHEVPIRPGKEILGWKGKFIGAGMAFAAGAAGLLEPTQAALIFGAAMGVNEWVRTGNFVATLRTGIRATIILAAANFARVIGPDVLMEGQKFGVLNTAAAVGFVGAGALGELTASAVGRLTGLRGTGLTPDEMALRSWEAAREADELDY</sequence>
<comment type="caution">
    <text evidence="1">The sequence shown here is derived from an EMBL/GenBank/DDBJ whole genome shotgun (WGS) entry which is preliminary data.</text>
</comment>
<reference evidence="1 2" key="1">
    <citation type="journal article" date="2016" name="Nat. Commun.">
        <title>Thousands of microbial genomes shed light on interconnected biogeochemical processes in an aquifer system.</title>
        <authorList>
            <person name="Anantharaman K."/>
            <person name="Brown C.T."/>
            <person name="Hug L.A."/>
            <person name="Sharon I."/>
            <person name="Castelle C.J."/>
            <person name="Probst A.J."/>
            <person name="Thomas B.C."/>
            <person name="Singh A."/>
            <person name="Wilkins M.J."/>
            <person name="Karaoz U."/>
            <person name="Brodie E.L."/>
            <person name="Williams K.H."/>
            <person name="Hubbard S.S."/>
            <person name="Banfield J.F."/>
        </authorList>
    </citation>
    <scope>NUCLEOTIDE SEQUENCE [LARGE SCALE GENOMIC DNA]</scope>
</reference>
<accession>A0A1F5FJS1</accession>
<protein>
    <submittedName>
        <fullName evidence="1">Uncharacterized protein</fullName>
    </submittedName>
</protein>
<proteinExistence type="predicted"/>
<dbReference type="AlphaFoldDB" id="A0A1F5FJS1"/>
<dbReference type="EMBL" id="MFAM01000007">
    <property type="protein sequence ID" value="OGD79841.1"/>
    <property type="molecule type" value="Genomic_DNA"/>
</dbReference>
<organism evidence="1 2">
    <name type="scientific">Candidatus Collierbacteria bacterium RIFOXYB1_FULL_49_13</name>
    <dbReference type="NCBI Taxonomy" id="1817728"/>
    <lineage>
        <taxon>Bacteria</taxon>
        <taxon>Candidatus Collieribacteriota</taxon>
    </lineage>
</organism>
<evidence type="ECO:0000313" key="2">
    <source>
        <dbReference type="Proteomes" id="UP000176682"/>
    </source>
</evidence>